<name>A0AAE1X2V7_9LAMI</name>
<gene>
    <name evidence="1" type="ORF">Sango_0799000</name>
</gene>
<dbReference type="EMBL" id="JACGWL010000004">
    <property type="protein sequence ID" value="KAK4404304.1"/>
    <property type="molecule type" value="Genomic_DNA"/>
</dbReference>
<evidence type="ECO:0000313" key="1">
    <source>
        <dbReference type="EMBL" id="KAK4404304.1"/>
    </source>
</evidence>
<sequence>MGVQLKLNPDESINKHKAGLVVKGYSQQQGIDFTETYAPVDREAEREGEILLQYCPTEEQVADIFTKGLQNIDLKNLETDLVFAQLLNLGEMVKVLVKCCWSKAMH</sequence>
<keyword evidence="2" id="KW-1185">Reference proteome</keyword>
<reference evidence="1" key="2">
    <citation type="journal article" date="2024" name="Plant">
        <title>Genomic evolution and insights into agronomic trait innovations of Sesamum species.</title>
        <authorList>
            <person name="Miao H."/>
            <person name="Wang L."/>
            <person name="Qu L."/>
            <person name="Liu H."/>
            <person name="Sun Y."/>
            <person name="Le M."/>
            <person name="Wang Q."/>
            <person name="Wei S."/>
            <person name="Zheng Y."/>
            <person name="Lin W."/>
            <person name="Duan Y."/>
            <person name="Cao H."/>
            <person name="Xiong S."/>
            <person name="Wang X."/>
            <person name="Wei L."/>
            <person name="Li C."/>
            <person name="Ma Q."/>
            <person name="Ju M."/>
            <person name="Zhao R."/>
            <person name="Li G."/>
            <person name="Mu C."/>
            <person name="Tian Q."/>
            <person name="Mei H."/>
            <person name="Zhang T."/>
            <person name="Gao T."/>
            <person name="Zhang H."/>
        </authorList>
    </citation>
    <scope>NUCLEOTIDE SEQUENCE</scope>
    <source>
        <strain evidence="1">K16</strain>
    </source>
</reference>
<organism evidence="1 2">
    <name type="scientific">Sesamum angolense</name>
    <dbReference type="NCBI Taxonomy" id="2727404"/>
    <lineage>
        <taxon>Eukaryota</taxon>
        <taxon>Viridiplantae</taxon>
        <taxon>Streptophyta</taxon>
        <taxon>Embryophyta</taxon>
        <taxon>Tracheophyta</taxon>
        <taxon>Spermatophyta</taxon>
        <taxon>Magnoliopsida</taxon>
        <taxon>eudicotyledons</taxon>
        <taxon>Gunneridae</taxon>
        <taxon>Pentapetalae</taxon>
        <taxon>asterids</taxon>
        <taxon>lamiids</taxon>
        <taxon>Lamiales</taxon>
        <taxon>Pedaliaceae</taxon>
        <taxon>Sesamum</taxon>
    </lineage>
</organism>
<dbReference type="Proteomes" id="UP001289374">
    <property type="component" value="Unassembled WGS sequence"/>
</dbReference>
<dbReference type="AlphaFoldDB" id="A0AAE1X2V7"/>
<comment type="caution">
    <text evidence="1">The sequence shown here is derived from an EMBL/GenBank/DDBJ whole genome shotgun (WGS) entry which is preliminary data.</text>
</comment>
<reference evidence="1" key="1">
    <citation type="submission" date="2020-06" db="EMBL/GenBank/DDBJ databases">
        <authorList>
            <person name="Li T."/>
            <person name="Hu X."/>
            <person name="Zhang T."/>
            <person name="Song X."/>
            <person name="Zhang H."/>
            <person name="Dai N."/>
            <person name="Sheng W."/>
            <person name="Hou X."/>
            <person name="Wei L."/>
        </authorList>
    </citation>
    <scope>NUCLEOTIDE SEQUENCE</scope>
    <source>
        <strain evidence="1">K16</strain>
        <tissue evidence="1">Leaf</tissue>
    </source>
</reference>
<accession>A0AAE1X2V7</accession>
<proteinExistence type="predicted"/>
<evidence type="ECO:0008006" key="3">
    <source>
        <dbReference type="Google" id="ProtNLM"/>
    </source>
</evidence>
<evidence type="ECO:0000313" key="2">
    <source>
        <dbReference type="Proteomes" id="UP001289374"/>
    </source>
</evidence>
<protein>
    <recommendedName>
        <fullName evidence="3">Reverse transcriptase Ty1/copia-type domain-containing protein</fullName>
    </recommendedName>
</protein>